<dbReference type="GeneID" id="63740527"/>
<keyword evidence="4" id="KW-1185">Reference proteome</keyword>
<keyword evidence="2" id="KW-0732">Signal</keyword>
<comment type="similarity">
    <text evidence="2">Belongs to the fungal hydrophobin family.</text>
</comment>
<keyword evidence="1 2" id="KW-1015">Disulfide bond</keyword>
<dbReference type="CDD" id="cd23507">
    <property type="entry name" value="hydrophobin_I"/>
    <property type="match status" value="1"/>
</dbReference>
<comment type="caution">
    <text evidence="3">The sequence shown here is derived from an EMBL/GenBank/DDBJ whole genome shotgun (WGS) entry which is preliminary data.</text>
</comment>
<reference evidence="3 4" key="1">
    <citation type="journal article" date="2014" name="Proc. Natl. Acad. Sci. U.S.A.">
        <title>Trajectory and genomic determinants of fungal-pathogen speciation and host adaptation.</title>
        <authorList>
            <person name="Hu X."/>
            <person name="Xiao G."/>
            <person name="Zheng P."/>
            <person name="Shang Y."/>
            <person name="Su Y."/>
            <person name="Zhang X."/>
            <person name="Liu X."/>
            <person name="Zhan S."/>
            <person name="St Leger R.J."/>
            <person name="Wang C."/>
        </authorList>
    </citation>
    <scope>NUCLEOTIDE SEQUENCE [LARGE SCALE GENOMIC DNA]</scope>
    <source>
        <strain evidence="3 4">ARSEF 1941</strain>
    </source>
</reference>
<evidence type="ECO:0000256" key="2">
    <source>
        <dbReference type="RuleBase" id="RU365009"/>
    </source>
</evidence>
<accession>A0A0B2WR45</accession>
<evidence type="ECO:0000256" key="1">
    <source>
        <dbReference type="ARBA" id="ARBA00023157"/>
    </source>
</evidence>
<dbReference type="InterPro" id="IPR001338">
    <property type="entry name" value="Class_I_Hydrophobin"/>
</dbReference>
<dbReference type="Pfam" id="PF01185">
    <property type="entry name" value="Hydrophobin"/>
    <property type="match status" value="1"/>
</dbReference>
<dbReference type="AlphaFoldDB" id="A0A0B2WR45"/>
<feature type="chain" id="PRO_5013988179" description="Hydrophobin" evidence="2">
    <location>
        <begin position="18"/>
        <end position="98"/>
    </location>
</feature>
<organism evidence="3 4">
    <name type="scientific">Metarhizium album (strain ARSEF 1941)</name>
    <dbReference type="NCBI Taxonomy" id="1081103"/>
    <lineage>
        <taxon>Eukaryota</taxon>
        <taxon>Fungi</taxon>
        <taxon>Dikarya</taxon>
        <taxon>Ascomycota</taxon>
        <taxon>Pezizomycotina</taxon>
        <taxon>Sordariomycetes</taxon>
        <taxon>Hypocreomycetidae</taxon>
        <taxon>Hypocreales</taxon>
        <taxon>Clavicipitaceae</taxon>
        <taxon>Metarhizium</taxon>
    </lineage>
</organism>
<evidence type="ECO:0000313" key="4">
    <source>
        <dbReference type="Proteomes" id="UP000030816"/>
    </source>
</evidence>
<comment type="subcellular location">
    <subcellularLocation>
        <location evidence="2">Secreted</location>
        <location evidence="2">Cell wall</location>
    </subcellularLocation>
</comment>
<name>A0A0B2WR45_METAS</name>
<feature type="signal peptide" evidence="2">
    <location>
        <begin position="1"/>
        <end position="17"/>
    </location>
</feature>
<dbReference type="GO" id="GO:0005199">
    <property type="term" value="F:structural constituent of cell wall"/>
    <property type="evidence" value="ECO:0007669"/>
    <property type="project" value="InterPro"/>
</dbReference>
<dbReference type="EMBL" id="AZHE01000018">
    <property type="protein sequence ID" value="KHN95967.1"/>
    <property type="molecule type" value="Genomic_DNA"/>
</dbReference>
<dbReference type="OrthoDB" id="4225815at2759"/>
<dbReference type="STRING" id="1081103.A0A0B2WR45"/>
<gene>
    <name evidence="3" type="ORF">MAM_06072</name>
</gene>
<evidence type="ECO:0000313" key="3">
    <source>
        <dbReference type="EMBL" id="KHN95967.1"/>
    </source>
</evidence>
<dbReference type="GO" id="GO:0009277">
    <property type="term" value="C:fungal-type cell wall"/>
    <property type="evidence" value="ECO:0007669"/>
    <property type="project" value="InterPro"/>
</dbReference>
<dbReference type="HOGENOM" id="CLU_164195_0_0_1"/>
<keyword evidence="2" id="KW-0964">Secreted</keyword>
<protein>
    <recommendedName>
        <fullName evidence="2">Hydrophobin</fullName>
    </recommendedName>
</protein>
<proteinExistence type="inferred from homology"/>
<keyword evidence="2" id="KW-0134">Cell wall</keyword>
<dbReference type="SMART" id="SM00075">
    <property type="entry name" value="HYDRO"/>
    <property type="match status" value="1"/>
</dbReference>
<dbReference type="Proteomes" id="UP000030816">
    <property type="component" value="Unassembled WGS sequence"/>
</dbReference>
<sequence>MLFNVFLSAATVAVAFAAPPLQNRDGTKVPTVKAASAKCGNGQVISCCNGGLALVGGNCSPIPLLSLLPISTACNNQVACCTGDQAGLVNLQCTLISL</sequence>
<dbReference type="RefSeq" id="XP_040677033.1">
    <property type="nucleotide sequence ID" value="XM_040824870.1"/>
</dbReference>